<dbReference type="PANTHER" id="PTHR33371:SF16">
    <property type="entry name" value="MCE-FAMILY PROTEIN MCE3F"/>
    <property type="match status" value="1"/>
</dbReference>
<dbReference type="Pfam" id="PF02470">
    <property type="entry name" value="MlaD"/>
    <property type="match status" value="1"/>
</dbReference>
<evidence type="ECO:0000313" key="4">
    <source>
        <dbReference type="EMBL" id="ORB61413.1"/>
    </source>
</evidence>
<feature type="domain" description="Mammalian cell entry C-terminal" evidence="3">
    <location>
        <begin position="121"/>
        <end position="291"/>
    </location>
</feature>
<keyword evidence="5" id="KW-1185">Reference proteome</keyword>
<dbReference type="Pfam" id="PF11887">
    <property type="entry name" value="Mce4_CUP1"/>
    <property type="match status" value="1"/>
</dbReference>
<dbReference type="EMBL" id="MVIM01000024">
    <property type="protein sequence ID" value="ORB61413.1"/>
    <property type="molecule type" value="Genomic_DNA"/>
</dbReference>
<dbReference type="PANTHER" id="PTHR33371">
    <property type="entry name" value="INTERMEMBRANE PHOSPHOLIPID TRANSPORT SYSTEM BINDING PROTEIN MLAD-RELATED"/>
    <property type="match status" value="1"/>
</dbReference>
<evidence type="ECO:0000313" key="5">
    <source>
        <dbReference type="Proteomes" id="UP000192411"/>
    </source>
</evidence>
<dbReference type="InterPro" id="IPR024516">
    <property type="entry name" value="Mce_C"/>
</dbReference>
<evidence type="ECO:0000259" key="3">
    <source>
        <dbReference type="Pfam" id="PF11887"/>
    </source>
</evidence>
<protein>
    <submittedName>
        <fullName evidence="4">Mammalian cell entry protein</fullName>
    </submittedName>
</protein>
<dbReference type="InterPro" id="IPR052336">
    <property type="entry name" value="MlaD_Phospholipid_Transporter"/>
</dbReference>
<sequence length="486" mass="52178">MYLSKRVRVQLAVFGAVTLLAGGTMGFYYLRLPSLLFGVGRYQVTMKLQDSASLYDNANVTYRGATVGRVSDVRLSDTGVDAVLSLQSDIKIPADLDAHVGSQTAVGELFVDLVPRSGDGAPLENGDVISADRTSVPADINALLRGVNTGVQAIPRNNLKTVIDESYTAFGGLGPELSRLTRGATTLAIDARNNLPALTTLIDESKPVLDTQTETSDSIQTWAANLAQITNQLQLHDESVKGLLVNGPPAADQVRQLFDRVRPTLPILLANMVSLGQVALTYQPNLEQILALYPIEIAGLQGAALANRNTKQDYKGVFLSFNLNLNVPPPCRTGYLPAQQQRVPSEVDYPPKPAGDFYCRIPQESGLTNVRGARNLPCVTRPGKRAPTVKMCESDENYVPLNDGTNWKGDPNATLSGQAVPQLPPGTPPPTPVPATAPIPVAEYDPSTGSYIGPDGKQYRQADLGRNAAGDQTWQDMLLPPKDGER</sequence>
<evidence type="ECO:0000259" key="2">
    <source>
        <dbReference type="Pfam" id="PF02470"/>
    </source>
</evidence>
<feature type="domain" description="Mce/MlaD" evidence="2">
    <location>
        <begin position="42"/>
        <end position="115"/>
    </location>
</feature>
<organism evidence="4 5">
    <name type="scientific">Mycolicibacterium tusciae</name>
    <dbReference type="NCBI Taxonomy" id="75922"/>
    <lineage>
        <taxon>Bacteria</taxon>
        <taxon>Bacillati</taxon>
        <taxon>Actinomycetota</taxon>
        <taxon>Actinomycetes</taxon>
        <taxon>Mycobacteriales</taxon>
        <taxon>Mycobacteriaceae</taxon>
        <taxon>Mycolicibacterium</taxon>
    </lineage>
</organism>
<dbReference type="GO" id="GO:0005576">
    <property type="term" value="C:extracellular region"/>
    <property type="evidence" value="ECO:0007669"/>
    <property type="project" value="TreeGrafter"/>
</dbReference>
<dbReference type="RefSeq" id="WP_083129062.1">
    <property type="nucleotide sequence ID" value="NZ_MVIM01000024.1"/>
</dbReference>
<dbReference type="Proteomes" id="UP000192411">
    <property type="component" value="Unassembled WGS sequence"/>
</dbReference>
<gene>
    <name evidence="4" type="ORF">BST47_27840</name>
</gene>
<name>A0A1X0JER7_9MYCO</name>
<accession>A0A1X0JER7</accession>
<proteinExistence type="predicted"/>
<dbReference type="AlphaFoldDB" id="A0A1X0JER7"/>
<dbReference type="NCBIfam" id="TIGR00996">
    <property type="entry name" value="Mtu_fam_mce"/>
    <property type="match status" value="1"/>
</dbReference>
<feature type="compositionally biased region" description="Pro residues" evidence="1">
    <location>
        <begin position="422"/>
        <end position="437"/>
    </location>
</feature>
<dbReference type="OrthoDB" id="4741753at2"/>
<dbReference type="STRING" id="75922.BST47_27840"/>
<comment type="caution">
    <text evidence="4">The sequence shown here is derived from an EMBL/GenBank/DDBJ whole genome shotgun (WGS) entry which is preliminary data.</text>
</comment>
<dbReference type="InterPro" id="IPR005693">
    <property type="entry name" value="Mce"/>
</dbReference>
<evidence type="ECO:0000256" key="1">
    <source>
        <dbReference type="SAM" id="MobiDB-lite"/>
    </source>
</evidence>
<feature type="region of interest" description="Disordered" evidence="1">
    <location>
        <begin position="408"/>
        <end position="486"/>
    </location>
</feature>
<dbReference type="InterPro" id="IPR003399">
    <property type="entry name" value="Mce/MlaD"/>
</dbReference>
<reference evidence="4 5" key="1">
    <citation type="submission" date="2017-02" db="EMBL/GenBank/DDBJ databases">
        <title>The new phylogeny of genus Mycobacterium.</title>
        <authorList>
            <person name="Tortoli E."/>
            <person name="Trovato A."/>
            <person name="Cirillo D.M."/>
        </authorList>
    </citation>
    <scope>NUCLEOTIDE SEQUENCE [LARGE SCALE GENOMIC DNA]</scope>
    <source>
        <strain evidence="4 5">DSM 44338</strain>
    </source>
</reference>